<evidence type="ECO:0000256" key="7">
    <source>
        <dbReference type="SAM" id="MobiDB-lite"/>
    </source>
</evidence>
<comment type="subcellular location">
    <subcellularLocation>
        <location evidence="1 5">Nucleus</location>
    </subcellularLocation>
</comment>
<dbReference type="AlphaFoldDB" id="A0A835LNL3"/>
<dbReference type="PANTHER" id="PTHR11514:SF40">
    <property type="entry name" value="TRANSCRIPTION FACTOR BHLH14"/>
    <property type="match status" value="1"/>
</dbReference>
<evidence type="ECO:0000256" key="1">
    <source>
        <dbReference type="ARBA" id="ARBA00004123"/>
    </source>
</evidence>
<evidence type="ECO:0000256" key="4">
    <source>
        <dbReference type="ARBA" id="ARBA00023242"/>
    </source>
</evidence>
<evidence type="ECO:0000256" key="2">
    <source>
        <dbReference type="ARBA" id="ARBA00023015"/>
    </source>
</evidence>
<dbReference type="Proteomes" id="UP000631114">
    <property type="component" value="Unassembled WGS sequence"/>
</dbReference>
<sequence length="476" mass="53004">MSTSSLTPSSIYSPCRETSSTLQQTLQFFVESRPEQWDYAIFWQKSEDVNGGLVLAWGDGHFCGTKDTITKQPNTQVNNNTFGVGLEQKKALKGLISDYLLETTDWSMEGDVTDIEWFYTMSLTRSFAVGDDIPASAYGSGNYVWLTGLQELQQYNSERTKEAQMHGIQTLVCIPTLSGTIELGSSDLLRENWELVQHAKSVFGSDQAGFVSKQASPGGLAPFVDRYLAFADIGITAEVHKETETETHKDGPLACGLSSSLDSEHSGSDGPVVEASQATMEKRKPKKRGRKPGNGLNMSMNHVEAERQRRQKLNHRFYALRAVVPNVSRMDKASLLADAVSYINELKAKIGDLETECHKERKRIKKERVTREDQCHHSITIDNHHSTSKSNSGEFVVVEVEVKILGGDAMIRVQCEDRNHPSAKVMNALRDLDFQVHHASLSSVNELVLLDVVVRLPEDLRSEESVKAALISRLEE</sequence>
<feature type="domain" description="ACT" evidence="9">
    <location>
        <begin position="410"/>
        <end position="476"/>
    </location>
</feature>
<evidence type="ECO:0000259" key="9">
    <source>
        <dbReference type="PROSITE" id="PS51671"/>
    </source>
</evidence>
<feature type="coiled-coil region" evidence="6">
    <location>
        <begin position="336"/>
        <end position="363"/>
    </location>
</feature>
<dbReference type="Pfam" id="PF22754">
    <property type="entry name" value="bHLH-TF_ACT-like_plant"/>
    <property type="match status" value="1"/>
</dbReference>
<dbReference type="InterPro" id="IPR045084">
    <property type="entry name" value="AIB/MYC-like"/>
</dbReference>
<protein>
    <recommendedName>
        <fullName evidence="5">Transcription factor</fullName>
        <shortName evidence="5">bHLH transcription factor</shortName>
    </recommendedName>
    <alternativeName>
        <fullName evidence="5">Basic helix-loop-helix protein</fullName>
    </alternativeName>
</protein>
<keyword evidence="11" id="KW-1185">Reference proteome</keyword>
<dbReference type="GO" id="GO:0000976">
    <property type="term" value="F:transcription cis-regulatory region binding"/>
    <property type="evidence" value="ECO:0007669"/>
    <property type="project" value="TreeGrafter"/>
</dbReference>
<dbReference type="InterPro" id="IPR011598">
    <property type="entry name" value="bHLH_dom"/>
</dbReference>
<evidence type="ECO:0000259" key="8">
    <source>
        <dbReference type="PROSITE" id="PS50888"/>
    </source>
</evidence>
<keyword evidence="3 5" id="KW-0804">Transcription</keyword>
<name>A0A835LNL3_9MAGN</name>
<accession>A0A835LNL3</accession>
<dbReference type="Pfam" id="PF00010">
    <property type="entry name" value="HLH"/>
    <property type="match status" value="1"/>
</dbReference>
<organism evidence="10 11">
    <name type="scientific">Coptis chinensis</name>
    <dbReference type="NCBI Taxonomy" id="261450"/>
    <lineage>
        <taxon>Eukaryota</taxon>
        <taxon>Viridiplantae</taxon>
        <taxon>Streptophyta</taxon>
        <taxon>Embryophyta</taxon>
        <taxon>Tracheophyta</taxon>
        <taxon>Spermatophyta</taxon>
        <taxon>Magnoliopsida</taxon>
        <taxon>Ranunculales</taxon>
        <taxon>Ranunculaceae</taxon>
        <taxon>Coptidoideae</taxon>
        <taxon>Coptis</taxon>
    </lineage>
</organism>
<dbReference type="SMART" id="SM00353">
    <property type="entry name" value="HLH"/>
    <property type="match status" value="1"/>
</dbReference>
<dbReference type="EMBL" id="JADFTS010000006">
    <property type="protein sequence ID" value="KAF9602288.1"/>
    <property type="molecule type" value="Genomic_DNA"/>
</dbReference>
<keyword evidence="4 5" id="KW-0539">Nucleus</keyword>
<keyword evidence="2 5" id="KW-0805">Transcription regulation</keyword>
<dbReference type="InterPro" id="IPR002912">
    <property type="entry name" value="ACT_dom"/>
</dbReference>
<feature type="region of interest" description="Disordered" evidence="7">
    <location>
        <begin position="242"/>
        <end position="301"/>
    </location>
</feature>
<reference evidence="10 11" key="1">
    <citation type="submission" date="2020-10" db="EMBL/GenBank/DDBJ databases">
        <title>The Coptis chinensis genome and diversification of protoberbering-type alkaloids.</title>
        <authorList>
            <person name="Wang B."/>
            <person name="Shu S."/>
            <person name="Song C."/>
            <person name="Liu Y."/>
        </authorList>
    </citation>
    <scope>NUCLEOTIDE SEQUENCE [LARGE SCALE GENOMIC DNA]</scope>
    <source>
        <strain evidence="10">HL-2020</strain>
        <tissue evidence="10">Leaf</tissue>
    </source>
</reference>
<dbReference type="Gene3D" id="4.10.280.10">
    <property type="entry name" value="Helix-loop-helix DNA-binding domain"/>
    <property type="match status" value="1"/>
</dbReference>
<dbReference type="InterPro" id="IPR036638">
    <property type="entry name" value="HLH_DNA-bd_sf"/>
</dbReference>
<keyword evidence="6" id="KW-0175">Coiled coil</keyword>
<evidence type="ECO:0000256" key="6">
    <source>
        <dbReference type="SAM" id="Coils"/>
    </source>
</evidence>
<dbReference type="SUPFAM" id="SSF47459">
    <property type="entry name" value="HLH, helix-loop-helix DNA-binding domain"/>
    <property type="match status" value="1"/>
</dbReference>
<dbReference type="InterPro" id="IPR054502">
    <property type="entry name" value="bHLH-TF_ACT-like_plant"/>
</dbReference>
<dbReference type="InterPro" id="IPR025610">
    <property type="entry name" value="MYC/MYB_N"/>
</dbReference>
<comment type="caution">
    <text evidence="10">The sequence shown here is derived from an EMBL/GenBank/DDBJ whole genome shotgun (WGS) entry which is preliminary data.</text>
</comment>
<evidence type="ECO:0000313" key="11">
    <source>
        <dbReference type="Proteomes" id="UP000631114"/>
    </source>
</evidence>
<dbReference type="PANTHER" id="PTHR11514">
    <property type="entry name" value="MYC"/>
    <property type="match status" value="1"/>
</dbReference>
<proteinExistence type="predicted"/>
<dbReference type="PROSITE" id="PS51671">
    <property type="entry name" value="ACT"/>
    <property type="match status" value="1"/>
</dbReference>
<evidence type="ECO:0000313" key="10">
    <source>
        <dbReference type="EMBL" id="KAF9602288.1"/>
    </source>
</evidence>
<dbReference type="OrthoDB" id="1926382at2759"/>
<dbReference type="GO" id="GO:0003700">
    <property type="term" value="F:DNA-binding transcription factor activity"/>
    <property type="evidence" value="ECO:0007669"/>
    <property type="project" value="InterPro"/>
</dbReference>
<feature type="compositionally biased region" description="Basic and acidic residues" evidence="7">
    <location>
        <begin position="242"/>
        <end position="251"/>
    </location>
</feature>
<dbReference type="Pfam" id="PF14215">
    <property type="entry name" value="bHLH-MYC_N"/>
    <property type="match status" value="1"/>
</dbReference>
<evidence type="ECO:0000256" key="3">
    <source>
        <dbReference type="ARBA" id="ARBA00023163"/>
    </source>
</evidence>
<dbReference type="PROSITE" id="PS50888">
    <property type="entry name" value="BHLH"/>
    <property type="match status" value="1"/>
</dbReference>
<dbReference type="GO" id="GO:0046983">
    <property type="term" value="F:protein dimerization activity"/>
    <property type="evidence" value="ECO:0007669"/>
    <property type="project" value="InterPro"/>
</dbReference>
<gene>
    <name evidence="10" type="ORF">IFM89_026405</name>
</gene>
<feature type="domain" description="BHLH" evidence="8">
    <location>
        <begin position="297"/>
        <end position="346"/>
    </location>
</feature>
<dbReference type="GO" id="GO:0005634">
    <property type="term" value="C:nucleus"/>
    <property type="evidence" value="ECO:0007669"/>
    <property type="project" value="UniProtKB-SubCell"/>
</dbReference>
<evidence type="ECO:0000256" key="5">
    <source>
        <dbReference type="RuleBase" id="RU369104"/>
    </source>
</evidence>